<organism evidence="2 3">
    <name type="scientific">Saccharothrix syringae</name>
    <name type="common">Nocardiopsis syringae</name>
    <dbReference type="NCBI Taxonomy" id="103733"/>
    <lineage>
        <taxon>Bacteria</taxon>
        <taxon>Bacillati</taxon>
        <taxon>Actinomycetota</taxon>
        <taxon>Actinomycetes</taxon>
        <taxon>Pseudonocardiales</taxon>
        <taxon>Pseudonocardiaceae</taxon>
        <taxon>Saccharothrix</taxon>
    </lineage>
</organism>
<name>A0A5Q0GXM3_SACSY</name>
<dbReference type="KEGG" id="ssyi:EKG83_16380"/>
<evidence type="ECO:0000313" key="3">
    <source>
        <dbReference type="Proteomes" id="UP000325787"/>
    </source>
</evidence>
<protein>
    <submittedName>
        <fullName evidence="2">Nuclear transport factor 2 family protein</fullName>
    </submittedName>
</protein>
<evidence type="ECO:0000259" key="1">
    <source>
        <dbReference type="Pfam" id="PF13577"/>
    </source>
</evidence>
<dbReference type="InterPro" id="IPR037401">
    <property type="entry name" value="SnoaL-like"/>
</dbReference>
<dbReference type="AlphaFoldDB" id="A0A5Q0GXM3"/>
<accession>A0A5Q0GXM3</accession>
<keyword evidence="3" id="KW-1185">Reference proteome</keyword>
<proteinExistence type="predicted"/>
<dbReference type="CDD" id="cd00531">
    <property type="entry name" value="NTF2_like"/>
    <property type="match status" value="1"/>
</dbReference>
<evidence type="ECO:0000313" key="2">
    <source>
        <dbReference type="EMBL" id="QFZ18816.1"/>
    </source>
</evidence>
<dbReference type="Proteomes" id="UP000325787">
    <property type="component" value="Chromosome"/>
</dbReference>
<reference evidence="3" key="1">
    <citation type="journal article" date="2021" name="Curr. Microbiol.">
        <title>Complete genome of nocamycin-producing strain Saccharothrix syringae NRRL B-16468 reveals the biosynthetic potential for secondary metabolites.</title>
        <authorList>
            <person name="Mo X."/>
            <person name="Yang S."/>
        </authorList>
    </citation>
    <scope>NUCLEOTIDE SEQUENCE [LARGE SCALE GENOMIC DNA]</scope>
    <source>
        <strain evidence="3">ATCC 51364 / DSM 43886 / JCM 6844 / KCTC 9398 / NBRC 14523 / NRRL B-16468 / INA 2240</strain>
    </source>
</reference>
<dbReference type="SUPFAM" id="SSF54427">
    <property type="entry name" value="NTF2-like"/>
    <property type="match status" value="1"/>
</dbReference>
<feature type="domain" description="SnoaL-like" evidence="1">
    <location>
        <begin position="11"/>
        <end position="134"/>
    </location>
</feature>
<dbReference type="OrthoDB" id="9130903at2"/>
<dbReference type="EMBL" id="CP034550">
    <property type="protein sequence ID" value="QFZ18816.1"/>
    <property type="molecule type" value="Genomic_DNA"/>
</dbReference>
<dbReference type="RefSeq" id="WP_033430984.1">
    <property type="nucleotide sequence ID" value="NZ_CP034550.1"/>
</dbReference>
<dbReference type="Pfam" id="PF13577">
    <property type="entry name" value="SnoaL_4"/>
    <property type="match status" value="1"/>
</dbReference>
<dbReference type="InterPro" id="IPR032710">
    <property type="entry name" value="NTF2-like_dom_sf"/>
</dbReference>
<gene>
    <name evidence="2" type="ORF">EKG83_16380</name>
</gene>
<sequence>MTTTQSRNDLYLEVQQYYARQTHMLDAPDLEGYSNTFTEDAEFVHSAGRPPARTRAGILADLVDFHRRFEEDPMKRRHHFSMIDLVPLADGSIRSTFYALVVITRPGQGPELRASCVVRDVLVREDGELRNRSRVVEID</sequence>
<dbReference type="Gene3D" id="3.10.450.50">
    <property type="match status" value="1"/>
</dbReference>